<evidence type="ECO:0000313" key="10">
    <source>
        <dbReference type="Proteomes" id="UP000598217"/>
    </source>
</evidence>
<evidence type="ECO:0000256" key="2">
    <source>
        <dbReference type="ARBA" id="ARBA00022448"/>
    </source>
</evidence>
<proteinExistence type="inferred from homology"/>
<dbReference type="Gene3D" id="1.10.3720.10">
    <property type="entry name" value="MetI-like"/>
    <property type="match status" value="1"/>
</dbReference>
<feature type="transmembrane region" description="Helical" evidence="7">
    <location>
        <begin position="12"/>
        <end position="34"/>
    </location>
</feature>
<comment type="subcellular location">
    <subcellularLocation>
        <location evidence="1 7">Cell membrane</location>
        <topology evidence="1 7">Multi-pass membrane protein</topology>
    </subcellularLocation>
</comment>
<feature type="transmembrane region" description="Helical" evidence="7">
    <location>
        <begin position="104"/>
        <end position="126"/>
    </location>
</feature>
<dbReference type="RefSeq" id="WP_191270636.1">
    <property type="nucleotide sequence ID" value="NZ_BMXJ01000004.1"/>
</dbReference>
<evidence type="ECO:0000256" key="7">
    <source>
        <dbReference type="RuleBase" id="RU363032"/>
    </source>
</evidence>
<name>A0ABR9HG25_9ACTN</name>
<gene>
    <name evidence="9" type="ORF">H4W79_002203</name>
</gene>
<dbReference type="PROSITE" id="PS50928">
    <property type="entry name" value="ABC_TM1"/>
    <property type="match status" value="1"/>
</dbReference>
<feature type="transmembrane region" description="Helical" evidence="7">
    <location>
        <begin position="239"/>
        <end position="260"/>
    </location>
</feature>
<evidence type="ECO:0000256" key="6">
    <source>
        <dbReference type="ARBA" id="ARBA00023136"/>
    </source>
</evidence>
<dbReference type="PANTHER" id="PTHR43744">
    <property type="entry name" value="ABC TRANSPORTER PERMEASE PROTEIN MG189-RELATED-RELATED"/>
    <property type="match status" value="1"/>
</dbReference>
<evidence type="ECO:0000259" key="8">
    <source>
        <dbReference type="PROSITE" id="PS50928"/>
    </source>
</evidence>
<feature type="transmembrane region" description="Helical" evidence="7">
    <location>
        <begin position="68"/>
        <end position="92"/>
    </location>
</feature>
<keyword evidence="10" id="KW-1185">Reference proteome</keyword>
<sequence length="274" mass="29670">MKRYTWRTGVLEAVMIAAALVFAFPIYILAVQAFRPATETGASPLVPSARPTLDNFVQAWQQAGLGPAILNSALVTVGSVVLLVVLSSLAAYPIARSTRGWSRAVFALFMLGLLLPFQLALIPLYQTMRDLGLLGNPLALVIFYTGLQMPFSVFLYTGFLRGLDRGYEEAAMMDGAGPLRAFFSVVLPLLRPITGTVVILNVIFVWNDFLTPLLYLSGSGNQTIPVALFGFVGQYVSQWPLVFAGLIIGSIPVLTVYFAMQKRVIQGFAGGLKG</sequence>
<keyword evidence="5 7" id="KW-1133">Transmembrane helix</keyword>
<organism evidence="9 10">
    <name type="scientific">Nocardiopsis terrae</name>
    <dbReference type="NCBI Taxonomy" id="372655"/>
    <lineage>
        <taxon>Bacteria</taxon>
        <taxon>Bacillati</taxon>
        <taxon>Actinomycetota</taxon>
        <taxon>Actinomycetes</taxon>
        <taxon>Streptosporangiales</taxon>
        <taxon>Nocardiopsidaceae</taxon>
        <taxon>Nocardiopsis</taxon>
    </lineage>
</organism>
<evidence type="ECO:0000256" key="3">
    <source>
        <dbReference type="ARBA" id="ARBA00022475"/>
    </source>
</evidence>
<feature type="transmembrane region" description="Helical" evidence="7">
    <location>
        <begin position="181"/>
        <end position="206"/>
    </location>
</feature>
<keyword evidence="6 7" id="KW-0472">Membrane</keyword>
<feature type="domain" description="ABC transmembrane type-1" evidence="8">
    <location>
        <begin position="69"/>
        <end position="260"/>
    </location>
</feature>
<dbReference type="Pfam" id="PF00528">
    <property type="entry name" value="BPD_transp_1"/>
    <property type="match status" value="1"/>
</dbReference>
<dbReference type="SUPFAM" id="SSF161098">
    <property type="entry name" value="MetI-like"/>
    <property type="match status" value="1"/>
</dbReference>
<reference evidence="9 10" key="1">
    <citation type="submission" date="2020-10" db="EMBL/GenBank/DDBJ databases">
        <title>Sequencing the genomes of 1000 actinobacteria strains.</title>
        <authorList>
            <person name="Klenk H.-P."/>
        </authorList>
    </citation>
    <scope>NUCLEOTIDE SEQUENCE [LARGE SCALE GENOMIC DNA]</scope>
    <source>
        <strain evidence="9 10">DSM 45157</strain>
    </source>
</reference>
<keyword evidence="4 7" id="KW-0812">Transmembrane</keyword>
<protein>
    <submittedName>
        <fullName evidence="9">Raffinose/stachyose/melibiose transport system permease protein</fullName>
    </submittedName>
</protein>
<dbReference type="Proteomes" id="UP000598217">
    <property type="component" value="Unassembled WGS sequence"/>
</dbReference>
<dbReference type="CDD" id="cd06261">
    <property type="entry name" value="TM_PBP2"/>
    <property type="match status" value="1"/>
</dbReference>
<keyword evidence="2 7" id="KW-0813">Transport</keyword>
<comment type="similarity">
    <text evidence="7">Belongs to the binding-protein-dependent transport system permease family.</text>
</comment>
<keyword evidence="3" id="KW-1003">Cell membrane</keyword>
<dbReference type="InterPro" id="IPR000515">
    <property type="entry name" value="MetI-like"/>
</dbReference>
<comment type="caution">
    <text evidence="9">The sequence shown here is derived from an EMBL/GenBank/DDBJ whole genome shotgun (WGS) entry which is preliminary data.</text>
</comment>
<dbReference type="EMBL" id="JADBDY010000001">
    <property type="protein sequence ID" value="MBE1457989.1"/>
    <property type="molecule type" value="Genomic_DNA"/>
</dbReference>
<evidence type="ECO:0000256" key="5">
    <source>
        <dbReference type="ARBA" id="ARBA00022989"/>
    </source>
</evidence>
<evidence type="ECO:0000256" key="1">
    <source>
        <dbReference type="ARBA" id="ARBA00004651"/>
    </source>
</evidence>
<evidence type="ECO:0000256" key="4">
    <source>
        <dbReference type="ARBA" id="ARBA00022692"/>
    </source>
</evidence>
<evidence type="ECO:0000313" key="9">
    <source>
        <dbReference type="EMBL" id="MBE1457989.1"/>
    </source>
</evidence>
<feature type="transmembrane region" description="Helical" evidence="7">
    <location>
        <begin position="138"/>
        <end position="160"/>
    </location>
</feature>
<dbReference type="PANTHER" id="PTHR43744:SF8">
    <property type="entry name" value="SN-GLYCEROL-3-PHOSPHATE TRANSPORT SYSTEM PERMEASE PROTEIN UGPE"/>
    <property type="match status" value="1"/>
</dbReference>
<dbReference type="InterPro" id="IPR035906">
    <property type="entry name" value="MetI-like_sf"/>
</dbReference>
<accession>A0ABR9HG25</accession>